<dbReference type="CDD" id="cd03232">
    <property type="entry name" value="ABCG_PDR_domain2"/>
    <property type="match status" value="1"/>
</dbReference>
<feature type="transmembrane region" description="Helical" evidence="8">
    <location>
        <begin position="1383"/>
        <end position="1402"/>
    </location>
</feature>
<keyword evidence="3 8" id="KW-0812">Transmembrane</keyword>
<gene>
    <name evidence="10" type="ORF">CSSPTR1EN2_LOCUS4733</name>
</gene>
<dbReference type="SUPFAM" id="SSF52540">
    <property type="entry name" value="P-loop containing nucleoside triphosphate hydrolases"/>
    <property type="match status" value="2"/>
</dbReference>
<dbReference type="InterPro" id="IPR027417">
    <property type="entry name" value="P-loop_NTPase"/>
</dbReference>
<evidence type="ECO:0000256" key="1">
    <source>
        <dbReference type="ARBA" id="ARBA00004141"/>
    </source>
</evidence>
<feature type="transmembrane region" description="Helical" evidence="8">
    <location>
        <begin position="824"/>
        <end position="841"/>
    </location>
</feature>
<feature type="transmembrane region" description="Helical" evidence="8">
    <location>
        <begin position="1423"/>
        <end position="1454"/>
    </location>
</feature>
<evidence type="ECO:0000256" key="6">
    <source>
        <dbReference type="ARBA" id="ARBA00022989"/>
    </source>
</evidence>
<feature type="transmembrane region" description="Helical" evidence="8">
    <location>
        <begin position="676"/>
        <end position="697"/>
    </location>
</feature>
<accession>A0ABP0TKM9</accession>
<dbReference type="InterPro" id="IPR034003">
    <property type="entry name" value="ABCG_PDR_2"/>
</dbReference>
<protein>
    <recommendedName>
        <fullName evidence="9">ABC transporter domain-containing protein</fullName>
    </recommendedName>
</protein>
<feature type="transmembrane region" description="Helical" evidence="8">
    <location>
        <begin position="751"/>
        <end position="778"/>
    </location>
</feature>
<keyword evidence="6 8" id="KW-1133">Transmembrane helix</keyword>
<evidence type="ECO:0000259" key="9">
    <source>
        <dbReference type="PROSITE" id="PS50893"/>
    </source>
</evidence>
<feature type="transmembrane region" description="Helical" evidence="8">
    <location>
        <begin position="1347"/>
        <end position="1371"/>
    </location>
</feature>
<keyword evidence="2" id="KW-0813">Transport</keyword>
<evidence type="ECO:0000256" key="4">
    <source>
        <dbReference type="ARBA" id="ARBA00022741"/>
    </source>
</evidence>
<dbReference type="InterPro" id="IPR003439">
    <property type="entry name" value="ABC_transporter-like_ATP-bd"/>
</dbReference>
<evidence type="ECO:0000256" key="7">
    <source>
        <dbReference type="ARBA" id="ARBA00023136"/>
    </source>
</evidence>
<dbReference type="InterPro" id="IPR003593">
    <property type="entry name" value="AAA+_ATPase"/>
</dbReference>
<evidence type="ECO:0000313" key="10">
    <source>
        <dbReference type="EMBL" id="CAK9199031.1"/>
    </source>
</evidence>
<dbReference type="SMART" id="SM00382">
    <property type="entry name" value="AAA"/>
    <property type="match status" value="2"/>
</dbReference>
<comment type="subcellular location">
    <subcellularLocation>
        <location evidence="1">Membrane</location>
        <topology evidence="1">Multi-pass membrane protein</topology>
    </subcellularLocation>
</comment>
<dbReference type="Pfam" id="PF00005">
    <property type="entry name" value="ABC_tran"/>
    <property type="match status" value="2"/>
</dbReference>
<dbReference type="PANTHER" id="PTHR19241">
    <property type="entry name" value="ATP-BINDING CASSETTE TRANSPORTER"/>
    <property type="match status" value="1"/>
</dbReference>
<evidence type="ECO:0000256" key="2">
    <source>
        <dbReference type="ARBA" id="ARBA00022448"/>
    </source>
</evidence>
<feature type="transmembrane region" description="Helical" evidence="8">
    <location>
        <begin position="912"/>
        <end position="934"/>
    </location>
</feature>
<evidence type="ECO:0000256" key="3">
    <source>
        <dbReference type="ARBA" id="ARBA00022692"/>
    </source>
</evidence>
<dbReference type="EMBL" id="OZ019904">
    <property type="protein sequence ID" value="CAK9199031.1"/>
    <property type="molecule type" value="Genomic_DNA"/>
</dbReference>
<feature type="domain" description="ABC transporter" evidence="9">
    <location>
        <begin position="219"/>
        <end position="480"/>
    </location>
</feature>
<keyword evidence="7 8" id="KW-0472">Membrane</keyword>
<feature type="transmembrane region" description="Helical" evidence="8">
    <location>
        <begin position="790"/>
        <end position="812"/>
    </location>
</feature>
<organism evidence="10 11">
    <name type="scientific">Sphagnum troendelagicum</name>
    <dbReference type="NCBI Taxonomy" id="128251"/>
    <lineage>
        <taxon>Eukaryota</taxon>
        <taxon>Viridiplantae</taxon>
        <taxon>Streptophyta</taxon>
        <taxon>Embryophyta</taxon>
        <taxon>Bryophyta</taxon>
        <taxon>Sphagnophytina</taxon>
        <taxon>Sphagnopsida</taxon>
        <taxon>Sphagnales</taxon>
        <taxon>Sphagnaceae</taxon>
        <taxon>Sphagnum</taxon>
    </lineage>
</organism>
<dbReference type="PROSITE" id="PS50893">
    <property type="entry name" value="ABC_TRANSPORTER_2"/>
    <property type="match status" value="2"/>
</dbReference>
<keyword evidence="11" id="KW-1185">Reference proteome</keyword>
<feature type="transmembrane region" description="Helical" evidence="8">
    <location>
        <begin position="1597"/>
        <end position="1618"/>
    </location>
</feature>
<evidence type="ECO:0000256" key="8">
    <source>
        <dbReference type="SAM" id="Phobius"/>
    </source>
</evidence>
<feature type="transmembrane region" description="Helical" evidence="8">
    <location>
        <begin position="1466"/>
        <end position="1486"/>
    </location>
</feature>
<dbReference type="InterPro" id="IPR013525">
    <property type="entry name" value="ABC2_TM"/>
</dbReference>
<feature type="domain" description="ABC transporter" evidence="9">
    <location>
        <begin position="1012"/>
        <end position="1258"/>
    </location>
</feature>
<feature type="transmembrane region" description="Helical" evidence="8">
    <location>
        <begin position="1493"/>
        <end position="1513"/>
    </location>
</feature>
<dbReference type="Gene3D" id="3.40.50.300">
    <property type="entry name" value="P-loop containing nucleotide triphosphate hydrolases"/>
    <property type="match status" value="2"/>
</dbReference>
<evidence type="ECO:0000256" key="5">
    <source>
        <dbReference type="ARBA" id="ARBA00022840"/>
    </source>
</evidence>
<keyword evidence="5" id="KW-0067">ATP-binding</keyword>
<name>A0ABP0TKM9_9BRYO</name>
<keyword evidence="4" id="KW-0547">Nucleotide-binding</keyword>
<reference evidence="10" key="1">
    <citation type="submission" date="2024-02" db="EMBL/GenBank/DDBJ databases">
        <authorList>
            <consortium name="ELIXIR-Norway"/>
            <consortium name="Elixir Norway"/>
        </authorList>
    </citation>
    <scope>NUCLEOTIDE SEQUENCE</scope>
</reference>
<proteinExistence type="predicted"/>
<dbReference type="Pfam" id="PF01061">
    <property type="entry name" value="ABC2_membrane"/>
    <property type="match status" value="2"/>
</dbReference>
<dbReference type="Proteomes" id="UP001497512">
    <property type="component" value="Chromosome 12"/>
</dbReference>
<sequence length="1623" mass="181626">MDKEYKTIDGELELKNMRLQMSTELMQDSTKEQFKKEKEAIGMSAIMASSSATTSSAPQGLMKAWEVEYSLNSCPSAPPELESIRASSQDQLHILSPIQSDNDSSAAPGLRQRLESMGHNELVSIAIDMAQQLEHLNQPPDTKFFMDSVEMASSQFNSPNITGIEHLLKDGLLAFLLKFKKYMPQYPPQVVKFNKVNFSAQVLGAEQGYETVGSKCFKCLLPCFIKRQGIQKFTVLENCSGYLMPGTMTLVCGPPGCGKSSFHKALAGRLFIDDTTTLNGIVSYNGKDISDIQVRRIAAFIAQSDRHLPNLTVRETCAFANTCTSHYNKTEYDFADDPNLAREASWLKNENLPLEMTLHLLGLRGVMDTPIGNTTIRGVSGGERHRVTTAEMVSGTFLVYFLDEISTGLDSSAAYDIVSTFRTYARIKQFTCLFSLLQPSPEVFDLFDRIIVLNEGRIIFQGPRGDVLSYFETLGYVKPNHVDVADFLQEVTTEEGIHFLLPEFQHLTSNEFVKAYMDSDMYKDVLRIVNNTQNVQELWLDVAKPLGLSIVNKPSKPGEKGIVVVDKVEASGMATAINIQHTADVKEGDTIMAIGVVGEELEYLGLPTSTLDAFGIFGKVAEAPRNIILQLERPLEKEDEEAASVFKQEYVQEWWPSTKTVLQRQATLVLRNKSFVYARIVQLLILGLFTGTLFYQLPNTTLRSDMDLRKSLAFLAVMTLSLNTFSQIPVQLDERSVFEKQFAARFFRPNAYVLACTLSQVPFTLIEMLVYTPLIYWLTGLTPSNHGGHFILYILVVFIEAITFATLVRLLASFCRTKEAASGLAGISIIFFLLFSGFLITKNRVPDWWIWVYYISPLQWGVTALVCNEFLSDKYSQPCNNSISYCVGQPNLTVGQAYLSIYEFPTTFLQGYWVPVIVLTCYYCILTSLCFYAVGNIRHDEVKLPPATRLMQSSTSLKPSMRSLPSMNQDASKPTIIGNFMLPKFRFQRSGHTGSIEVVDISSELTFEPMILSFHQICYEVKIPGIKDPRILLSNVSGFSKPHTLTALMGSSGAGKTTLLDVLAGRKTTGRITGDILINGYPKVQETFARISGYVEQNDIHMPLITVKESIEFSSALRLPKGTRAARRQQFMQQVMDLLELNEIGDKLVGTIGDAGLSIEEAKRLTIGVELAANPSILFLDEPTSGLDSRAAQMVMRGIVNIVRSGRSVICTIHQPSRRIFLYFDQLLLLKRGGEVTYFGPTGENAQELLGYFHSLPGVRECPANQNPASYMLEITGAGIGHTAARDFSLDYERSSLARKNFEELERYGYGKGLLGKEPLTSGYAGSWSLMFRIVVMRQFRTYWRNIAYSFGRIMLVCVLGLILGSTFWQIKYDTATGMVSRTGLVYIAVVMVAITNANNVIPQVNAERVVYYREQASNMYPVLLYSISWTLAEIPYLCFSTLLFCAICFTMGGVATNSGQAFFEFWVIFLEYAACITYFGIFLAMLTPTPQVATIIIPIIVNFWNMTSGFMIPKSKIPNFWIWLYWVNPTQYTINSLTAIAFYCDVELPSCSTCTLDPTTCPSCNCVRVKDEGNVLAWLIMQSGMSLNYNSRYKNMGALLGLNIVFMVGCVLALRYMKYNRR</sequence>
<evidence type="ECO:0000313" key="11">
    <source>
        <dbReference type="Proteomes" id="UP001497512"/>
    </source>
</evidence>